<comment type="similarity">
    <text evidence="5 6">Belongs to the small heat shock protein (HSP20) family.</text>
</comment>
<protein>
    <submittedName>
        <fullName evidence="10">DNA-binding transcription factor</fullName>
    </submittedName>
</protein>
<evidence type="ECO:0000313" key="11">
    <source>
        <dbReference type="Proteomes" id="UP001454036"/>
    </source>
</evidence>
<comment type="caution">
    <text evidence="10">The sequence shown here is derived from an EMBL/GenBank/DDBJ whole genome shotgun (WGS) entry which is preliminary data.</text>
</comment>
<keyword evidence="3" id="KW-0804">Transcription</keyword>
<dbReference type="InterPro" id="IPR045147">
    <property type="entry name" value="ARI3A/B/C"/>
</dbReference>
<dbReference type="CDD" id="cd00298">
    <property type="entry name" value="ACD_sHsps_p23-like"/>
    <property type="match status" value="1"/>
</dbReference>
<evidence type="ECO:0000256" key="2">
    <source>
        <dbReference type="ARBA" id="ARBA00023125"/>
    </source>
</evidence>
<name>A0AAV3RFC1_LITER</name>
<evidence type="ECO:0000256" key="4">
    <source>
        <dbReference type="ARBA" id="ARBA00023242"/>
    </source>
</evidence>
<feature type="domain" description="SHSP" evidence="8">
    <location>
        <begin position="441"/>
        <end position="539"/>
    </location>
</feature>
<dbReference type="Gene3D" id="2.60.40.790">
    <property type="match status" value="1"/>
</dbReference>
<dbReference type="SUPFAM" id="SSF46774">
    <property type="entry name" value="ARID-like"/>
    <property type="match status" value="1"/>
</dbReference>
<feature type="region of interest" description="Disordered" evidence="7">
    <location>
        <begin position="76"/>
        <end position="104"/>
    </location>
</feature>
<dbReference type="SUPFAM" id="SSF49764">
    <property type="entry name" value="HSP20-like chaperones"/>
    <property type="match status" value="1"/>
</dbReference>
<keyword evidence="11" id="KW-1185">Reference proteome</keyword>
<keyword evidence="1" id="KW-0805">Transcription regulation</keyword>
<evidence type="ECO:0000259" key="9">
    <source>
        <dbReference type="PROSITE" id="PS51011"/>
    </source>
</evidence>
<keyword evidence="4" id="KW-0539">Nucleus</keyword>
<sequence>MKVLHVRLCMTNGNAEDTEGVNHAELGEPKSGVEDPSIVKTGSEIQCENVGEAKEGSPAYESKLVDQEAMENMERANNPNEKQQVCGAGAGPEGNNKNRDPVSDDACLAQNKRTIDEAERSSERTVALAADMSNGSTKMVEIPETEKESGHTDQKPTSPVVDVVNNNVNKTTPVVAAVDGNGNLAATPLTKMCDVNNKLLENDDDSATPQALLICQSPMSGSQSRETGMNVFNEIKMPGDEDGTPEEQVAFMRELEHFYRKRATEFKAPRFYGQQLNCLKLWRSVIRLGGYDRVTGSKLWRHVGESFHPPKTCTTVSWTFRIFYEKALLEFERHKKGSGELQLPLFALSDPSGDNEGSSYPSSGSGRVQRDSAGRAMQGWQTRLHGNGESGDQVMKDRNGNNLATSEKNLNGIGSLKQKRANEVEHPVKAARTEAYKQLVTSVVDVGPPADWVKINVRETKDGFEVYALVPGLLHEEVHVQSDPAGRLVITGQPYQPDNPWGITPFKKVVSLPSRIDPLQTSAVVSLHGRLFVRVPFET</sequence>
<dbReference type="GO" id="GO:0006357">
    <property type="term" value="P:regulation of transcription by RNA polymerase II"/>
    <property type="evidence" value="ECO:0007669"/>
    <property type="project" value="InterPro"/>
</dbReference>
<dbReference type="PROSITE" id="PS51011">
    <property type="entry name" value="ARID"/>
    <property type="match status" value="1"/>
</dbReference>
<dbReference type="SMART" id="SM01014">
    <property type="entry name" value="ARID"/>
    <property type="match status" value="1"/>
</dbReference>
<dbReference type="AlphaFoldDB" id="A0AAV3RFC1"/>
<dbReference type="InterPro" id="IPR008978">
    <property type="entry name" value="HSP20-like_chaperone"/>
</dbReference>
<dbReference type="GO" id="GO:0005634">
    <property type="term" value="C:nucleus"/>
    <property type="evidence" value="ECO:0007669"/>
    <property type="project" value="TreeGrafter"/>
</dbReference>
<reference evidence="10 11" key="1">
    <citation type="submission" date="2024-01" db="EMBL/GenBank/DDBJ databases">
        <title>The complete chloroplast genome sequence of Lithospermum erythrorhizon: insights into the phylogenetic relationship among Boraginaceae species and the maternal lineages of purple gromwells.</title>
        <authorList>
            <person name="Okada T."/>
            <person name="Watanabe K."/>
        </authorList>
    </citation>
    <scope>NUCLEOTIDE SEQUENCE [LARGE SCALE GENOMIC DNA]</scope>
</reference>
<dbReference type="Proteomes" id="UP001454036">
    <property type="component" value="Unassembled WGS sequence"/>
</dbReference>
<feature type="compositionally biased region" description="Polar residues" evidence="7">
    <location>
        <begin position="355"/>
        <end position="366"/>
    </location>
</feature>
<dbReference type="FunFam" id="2.60.40.790:FF:000014">
    <property type="entry name" value="AT-rich interactive domain-containing protein 3"/>
    <property type="match status" value="1"/>
</dbReference>
<dbReference type="SMART" id="SM00501">
    <property type="entry name" value="BRIGHT"/>
    <property type="match status" value="1"/>
</dbReference>
<evidence type="ECO:0000256" key="5">
    <source>
        <dbReference type="PROSITE-ProRule" id="PRU00285"/>
    </source>
</evidence>
<dbReference type="InterPro" id="IPR001606">
    <property type="entry name" value="ARID_dom"/>
</dbReference>
<dbReference type="Pfam" id="PF01388">
    <property type="entry name" value="ARID"/>
    <property type="match status" value="1"/>
</dbReference>
<evidence type="ECO:0000256" key="1">
    <source>
        <dbReference type="ARBA" id="ARBA00023015"/>
    </source>
</evidence>
<feature type="domain" description="ARID" evidence="9">
    <location>
        <begin position="245"/>
        <end position="336"/>
    </location>
</feature>
<dbReference type="FunFam" id="1.10.150.60:FF:000018">
    <property type="entry name" value="AT-rich interactive domain-containing protein 3"/>
    <property type="match status" value="1"/>
</dbReference>
<dbReference type="InterPro" id="IPR002068">
    <property type="entry name" value="A-crystallin/Hsp20_dom"/>
</dbReference>
<evidence type="ECO:0000256" key="3">
    <source>
        <dbReference type="ARBA" id="ARBA00023163"/>
    </source>
</evidence>
<dbReference type="GO" id="GO:0003677">
    <property type="term" value="F:DNA binding"/>
    <property type="evidence" value="ECO:0007669"/>
    <property type="project" value="UniProtKB-KW"/>
</dbReference>
<dbReference type="InterPro" id="IPR036431">
    <property type="entry name" value="ARID_dom_sf"/>
</dbReference>
<gene>
    <name evidence="10" type="ORF">LIER_27395</name>
</gene>
<accession>A0AAV3RFC1</accession>
<feature type="compositionally biased region" description="Basic and acidic residues" evidence="7">
    <location>
        <begin position="20"/>
        <end position="33"/>
    </location>
</feature>
<feature type="region of interest" description="Disordered" evidence="7">
    <location>
        <begin position="15"/>
        <end position="36"/>
    </location>
</feature>
<keyword evidence="2 10" id="KW-0238">DNA-binding</keyword>
<feature type="region of interest" description="Disordered" evidence="7">
    <location>
        <begin position="347"/>
        <end position="378"/>
    </location>
</feature>
<organism evidence="10 11">
    <name type="scientific">Lithospermum erythrorhizon</name>
    <name type="common">Purple gromwell</name>
    <name type="synonym">Lithospermum officinale var. erythrorhizon</name>
    <dbReference type="NCBI Taxonomy" id="34254"/>
    <lineage>
        <taxon>Eukaryota</taxon>
        <taxon>Viridiplantae</taxon>
        <taxon>Streptophyta</taxon>
        <taxon>Embryophyta</taxon>
        <taxon>Tracheophyta</taxon>
        <taxon>Spermatophyta</taxon>
        <taxon>Magnoliopsida</taxon>
        <taxon>eudicotyledons</taxon>
        <taxon>Gunneridae</taxon>
        <taxon>Pentapetalae</taxon>
        <taxon>asterids</taxon>
        <taxon>lamiids</taxon>
        <taxon>Boraginales</taxon>
        <taxon>Boraginaceae</taxon>
        <taxon>Boraginoideae</taxon>
        <taxon>Lithospermeae</taxon>
        <taxon>Lithospermum</taxon>
    </lineage>
</organism>
<evidence type="ECO:0000259" key="8">
    <source>
        <dbReference type="PROSITE" id="PS01031"/>
    </source>
</evidence>
<dbReference type="Gene3D" id="1.10.150.60">
    <property type="entry name" value="ARID DNA-binding domain"/>
    <property type="match status" value="1"/>
</dbReference>
<dbReference type="EMBL" id="BAABME010008810">
    <property type="protein sequence ID" value="GAA0173886.1"/>
    <property type="molecule type" value="Genomic_DNA"/>
</dbReference>
<proteinExistence type="inferred from homology"/>
<dbReference type="PANTHER" id="PTHR15348:SF17">
    <property type="entry name" value="AT-RICH INTERACTIVE DOMAIN-CONTAINING PROTEIN 5"/>
    <property type="match status" value="1"/>
</dbReference>
<evidence type="ECO:0000256" key="7">
    <source>
        <dbReference type="SAM" id="MobiDB-lite"/>
    </source>
</evidence>
<dbReference type="Pfam" id="PF00011">
    <property type="entry name" value="HSP20"/>
    <property type="match status" value="1"/>
</dbReference>
<evidence type="ECO:0000313" key="10">
    <source>
        <dbReference type="EMBL" id="GAA0173886.1"/>
    </source>
</evidence>
<evidence type="ECO:0000256" key="6">
    <source>
        <dbReference type="RuleBase" id="RU003616"/>
    </source>
</evidence>
<dbReference type="PANTHER" id="PTHR15348">
    <property type="entry name" value="AT-RICH INTERACTIVE DOMAIN-CONTAINING PROTEIN ARID DOMAIN- CONTAINING PROTEIN DEAD RINGER PROTEIN B-CELL REGULATOR OF IGH TRANSCRIPTION BRIGHT"/>
    <property type="match status" value="1"/>
</dbReference>
<dbReference type="PROSITE" id="PS01031">
    <property type="entry name" value="SHSP"/>
    <property type="match status" value="1"/>
</dbReference>
<dbReference type="CDD" id="cd16100">
    <property type="entry name" value="ARID"/>
    <property type="match status" value="1"/>
</dbReference>